<dbReference type="Proteomes" id="UP000630353">
    <property type="component" value="Unassembled WGS sequence"/>
</dbReference>
<reference evidence="2" key="2">
    <citation type="submission" date="2020-09" db="EMBL/GenBank/DDBJ databases">
        <authorList>
            <person name="Sun Q."/>
            <person name="Kim S."/>
        </authorList>
    </citation>
    <scope>NUCLEOTIDE SEQUENCE</scope>
    <source>
        <strain evidence="2">KCTC 42651</strain>
    </source>
</reference>
<proteinExistence type="predicted"/>
<organism evidence="2 3">
    <name type="scientific">Thalassobaculum fulvum</name>
    <dbReference type="NCBI Taxonomy" id="1633335"/>
    <lineage>
        <taxon>Bacteria</taxon>
        <taxon>Pseudomonadati</taxon>
        <taxon>Pseudomonadota</taxon>
        <taxon>Alphaproteobacteria</taxon>
        <taxon>Rhodospirillales</taxon>
        <taxon>Thalassobaculaceae</taxon>
        <taxon>Thalassobaculum</taxon>
    </lineage>
</organism>
<evidence type="ECO:0000256" key="1">
    <source>
        <dbReference type="ARBA" id="ARBA00023027"/>
    </source>
</evidence>
<dbReference type="Gene3D" id="3.40.50.720">
    <property type="entry name" value="NAD(P)-binding Rossmann-like Domain"/>
    <property type="match status" value="1"/>
</dbReference>
<dbReference type="PANTHER" id="PTHR43574">
    <property type="entry name" value="EPIMERASE-RELATED"/>
    <property type="match status" value="1"/>
</dbReference>
<reference evidence="2" key="1">
    <citation type="journal article" date="2014" name="Int. J. Syst. Evol. Microbiol.">
        <title>Complete genome sequence of Corynebacterium casei LMG S-19264T (=DSM 44701T), isolated from a smear-ripened cheese.</title>
        <authorList>
            <consortium name="US DOE Joint Genome Institute (JGI-PGF)"/>
            <person name="Walter F."/>
            <person name="Albersmeier A."/>
            <person name="Kalinowski J."/>
            <person name="Ruckert C."/>
        </authorList>
    </citation>
    <scope>NUCLEOTIDE SEQUENCE</scope>
    <source>
        <strain evidence="2">KCTC 42651</strain>
    </source>
</reference>
<evidence type="ECO:0000313" key="2">
    <source>
        <dbReference type="EMBL" id="GHD57615.1"/>
    </source>
</evidence>
<dbReference type="AlphaFoldDB" id="A0A919CSF4"/>
<keyword evidence="1" id="KW-0520">NAD</keyword>
<comment type="caution">
    <text evidence="2">The sequence shown here is derived from an EMBL/GenBank/DDBJ whole genome shotgun (WGS) entry which is preliminary data.</text>
</comment>
<protein>
    <submittedName>
        <fullName evidence="2">NAD(P)-dependent oxidoreductase</fullName>
    </submittedName>
</protein>
<name>A0A919CSF4_9PROT</name>
<dbReference type="SUPFAM" id="SSF51735">
    <property type="entry name" value="NAD(P)-binding Rossmann-fold domains"/>
    <property type="match status" value="1"/>
</dbReference>
<dbReference type="RefSeq" id="WP_229837391.1">
    <property type="nucleotide sequence ID" value="NZ_BMZS01000009.1"/>
</dbReference>
<dbReference type="EMBL" id="BMZS01000009">
    <property type="protein sequence ID" value="GHD57615.1"/>
    <property type="molecule type" value="Genomic_DNA"/>
</dbReference>
<dbReference type="InterPro" id="IPR036291">
    <property type="entry name" value="NAD(P)-bd_dom_sf"/>
</dbReference>
<gene>
    <name evidence="2" type="ORF">GCM10017083_39480</name>
</gene>
<keyword evidence="3" id="KW-1185">Reference proteome</keyword>
<sequence length="300" mass="31708">MPAMPEPTIAAGHAFFFGLGYTALRLARRLKAAGWRVSGTVRDVGKASALAAAEGIDVRVFDGSAPMAEGAFDGVTHVIDSIPPTAEGAPPLLHHAADLRACPSLRWVGYLSTPAVYGDRQGGWAREDEAPTPGSARGERRAAAERAWLAAFDGTSVTVQVFRIAGIYGPGQGRNPIDGLKAGKARIIEKPGQVFNRIHVDDIGTVLLASMARPRHGGIYNVADDEACPPGDPIRFAAELIGVEPPAPIGIDSAELSDMARSFYAECKRLDTARLRDELGVALSYPTYREGLRAIAAGAE</sequence>
<evidence type="ECO:0000313" key="3">
    <source>
        <dbReference type="Proteomes" id="UP000630353"/>
    </source>
</evidence>
<accession>A0A919CSF4</accession>